<dbReference type="PANTHER" id="PTHR33221">
    <property type="entry name" value="WINGED HELIX-TURN-HELIX TRANSCRIPTIONAL REGULATOR, RRF2 FAMILY"/>
    <property type="match status" value="1"/>
</dbReference>
<comment type="caution">
    <text evidence="2">The sequence shown here is derived from an EMBL/GenBank/DDBJ whole genome shotgun (WGS) entry which is preliminary data.</text>
</comment>
<evidence type="ECO:0000313" key="2">
    <source>
        <dbReference type="EMBL" id="OVE84253.1"/>
    </source>
</evidence>
<dbReference type="GO" id="GO:0003700">
    <property type="term" value="F:DNA-binding transcription factor activity"/>
    <property type="evidence" value="ECO:0007669"/>
    <property type="project" value="TreeGrafter"/>
</dbReference>
<keyword evidence="3" id="KW-1185">Reference proteome</keyword>
<dbReference type="SUPFAM" id="SSF46785">
    <property type="entry name" value="Winged helix' DNA-binding domain"/>
    <property type="match status" value="1"/>
</dbReference>
<dbReference type="InterPro" id="IPR005104">
    <property type="entry name" value="WHTH_HrcA_DNA-bd"/>
</dbReference>
<dbReference type="InterPro" id="IPR036388">
    <property type="entry name" value="WH-like_DNA-bd_sf"/>
</dbReference>
<protein>
    <submittedName>
        <fullName evidence="2">TrmB family transcriptional regulator</fullName>
    </submittedName>
</protein>
<dbReference type="EMBL" id="MWPH01000002">
    <property type="protein sequence ID" value="OVE84253.1"/>
    <property type="molecule type" value="Genomic_DNA"/>
</dbReference>
<sequence>MSLSQIDLTNRQRRTLVTLVNKYQQSSEPVTAETLANSLDRDSGTLRNQMQSLKSLQLVEGIPGPRGGYKPTEAAFDVLDRSQLEDAETVVFAQQYERVDTTVDEIDFTSVHHPDLCRAHVRFQRSIQNVSKGDEVIIGPTPLSNLVVAGIIVDSDNTTNTLIIDVAHLKAPLMDGD</sequence>
<proteinExistence type="predicted"/>
<organism evidence="2 3">
    <name type="scientific">Natronolimnobius baerhuensis</name>
    <dbReference type="NCBI Taxonomy" id="253108"/>
    <lineage>
        <taxon>Archaea</taxon>
        <taxon>Methanobacteriati</taxon>
        <taxon>Methanobacteriota</taxon>
        <taxon>Stenosarchaea group</taxon>
        <taxon>Halobacteria</taxon>
        <taxon>Halobacteriales</taxon>
        <taxon>Natrialbaceae</taxon>
        <taxon>Natronolimnobius</taxon>
    </lineage>
</organism>
<dbReference type="GO" id="GO:0003677">
    <property type="term" value="F:DNA binding"/>
    <property type="evidence" value="ECO:0007669"/>
    <property type="project" value="InterPro"/>
</dbReference>
<dbReference type="Pfam" id="PF03444">
    <property type="entry name" value="WHD_HrcA"/>
    <property type="match status" value="1"/>
</dbReference>
<dbReference type="GO" id="GO:0005829">
    <property type="term" value="C:cytosol"/>
    <property type="evidence" value="ECO:0007669"/>
    <property type="project" value="TreeGrafter"/>
</dbReference>
<feature type="domain" description="Winged helix-turn-helix transcription repressor HrcA DNA-binding" evidence="1">
    <location>
        <begin position="7"/>
        <end position="84"/>
    </location>
</feature>
<dbReference type="PANTHER" id="PTHR33221:SF15">
    <property type="entry name" value="HTH-TYPE TRANSCRIPTIONAL REGULATOR YWGB-RELATED"/>
    <property type="match status" value="1"/>
</dbReference>
<dbReference type="AlphaFoldDB" id="A0A202E7M0"/>
<evidence type="ECO:0000259" key="1">
    <source>
        <dbReference type="Pfam" id="PF03444"/>
    </source>
</evidence>
<dbReference type="Gene3D" id="1.10.10.10">
    <property type="entry name" value="Winged helix-like DNA-binding domain superfamily/Winged helix DNA-binding domain"/>
    <property type="match status" value="1"/>
</dbReference>
<dbReference type="InterPro" id="IPR000944">
    <property type="entry name" value="Tscrpt_reg_Rrf2"/>
</dbReference>
<dbReference type="InterPro" id="IPR036390">
    <property type="entry name" value="WH_DNA-bd_sf"/>
</dbReference>
<dbReference type="Proteomes" id="UP000196084">
    <property type="component" value="Unassembled WGS sequence"/>
</dbReference>
<accession>A0A202E7M0</accession>
<name>A0A202E7M0_9EURY</name>
<reference evidence="2 3" key="1">
    <citation type="submission" date="2017-02" db="EMBL/GenBank/DDBJ databases">
        <title>Natronthermophilus aegyptiacus gen. nov.,sp. nov., an aerobic, extremely halophilic alkalithermophilic archaeon isolated from the athalassohaline Wadi An Natrun, Egypt.</title>
        <authorList>
            <person name="Zhao B."/>
        </authorList>
    </citation>
    <scope>NUCLEOTIDE SEQUENCE [LARGE SCALE GENOMIC DNA]</scope>
    <source>
        <strain evidence="2 3">CGMCC 1.3597</strain>
    </source>
</reference>
<evidence type="ECO:0000313" key="3">
    <source>
        <dbReference type="Proteomes" id="UP000196084"/>
    </source>
</evidence>
<gene>
    <name evidence="2" type="ORF">B2G88_07495</name>
</gene>